<dbReference type="Pfam" id="PF17033">
    <property type="entry name" value="Peptidase_M99"/>
    <property type="match status" value="1"/>
</dbReference>
<dbReference type="InterPro" id="IPR033398">
    <property type="entry name" value="Beta-barrel_M99"/>
</dbReference>
<dbReference type="EMBL" id="PDKN01000007">
    <property type="protein sequence ID" value="RXJ55471.1"/>
    <property type="molecule type" value="Genomic_DNA"/>
</dbReference>
<dbReference type="InterPro" id="IPR031489">
    <property type="entry name" value="Peptidase_M99"/>
</dbReference>
<dbReference type="InterPro" id="IPR033397">
    <property type="entry name" value="Metallo_peptidase_C"/>
</dbReference>
<feature type="domain" description="D,L-carboxypeptidase peptidase" evidence="1">
    <location>
        <begin position="36"/>
        <end position="267"/>
    </location>
</feature>
<dbReference type="OrthoDB" id="10830at2"/>
<evidence type="ECO:0000313" key="4">
    <source>
        <dbReference type="EMBL" id="RXJ55471.1"/>
    </source>
</evidence>
<dbReference type="Gene3D" id="3.40.630.10">
    <property type="entry name" value="Zn peptidases"/>
    <property type="match status" value="1"/>
</dbReference>
<evidence type="ECO:0000259" key="2">
    <source>
        <dbReference type="Pfam" id="PF17129"/>
    </source>
</evidence>
<gene>
    <name evidence="4" type="ORF">CRV04_10240</name>
</gene>
<protein>
    <submittedName>
        <fullName evidence="4">Deacylase</fullName>
    </submittedName>
</protein>
<reference evidence="4 5" key="1">
    <citation type="submission" date="2017-10" db="EMBL/GenBank/DDBJ databases">
        <title>Genomics of the genus Arcobacter.</title>
        <authorList>
            <person name="Perez-Cataluna A."/>
            <person name="Figueras M.J."/>
        </authorList>
    </citation>
    <scope>NUCLEOTIDE SEQUENCE [LARGE SCALE GENOMIC DNA]</scope>
    <source>
        <strain evidence="4 5">CECT 8987</strain>
    </source>
</reference>
<feature type="domain" description="Metallo-carboxypeptidase C-terminal" evidence="2">
    <location>
        <begin position="343"/>
        <end position="437"/>
    </location>
</feature>
<organism evidence="4 5">
    <name type="scientific">Candidatus Marinarcus aquaticus</name>
    <dbReference type="NCBI Taxonomy" id="2044504"/>
    <lineage>
        <taxon>Bacteria</taxon>
        <taxon>Pseudomonadati</taxon>
        <taxon>Campylobacterota</taxon>
        <taxon>Epsilonproteobacteria</taxon>
        <taxon>Campylobacterales</taxon>
        <taxon>Arcobacteraceae</taxon>
        <taxon>Candidatus Marinarcus</taxon>
    </lineage>
</organism>
<sequence>MNLGMLRLFKVVLFFLLLQNLYAGINGIDFDLIKKGQDDNNTLLIVGGIQGDEPGGFMAASLITTHYTIKKGSVWVVPNLNFYSIIKRSRGPYGDMNRKFAKLSSKDPDYESIQRVKKYITNESVKLVLNLHDGSGYYRKNYIDRLHSPYRWGQSSIIDQTNLDIPYYGNLQEISERVCEHVNDNLLRDEDIYHVHNTRTREGDKEMEKTLTYFAINKGKASFGNEASKQLPVVERAYYHILALEEYMRVMGIEFERNFELSPTGISEALYNDIYISFYNDKIKLPLSEVRPHLNYFPVKKDGTLKFTPSNPLMTVLKTGNDYSIHYGNVRLAKLSPDYLDIDEQEDEIMFKIDDKEVNVKFGEIVTAHEDIFVYGKDGYRVNVIGYTNKNKKNEADIKIHKREIPKYFSVDKKGELYRVEFYKKNKFAGMILVRFQENDFAIASNDASDTTSNEM</sequence>
<name>A0A4Q0XNR4_9BACT</name>
<keyword evidence="5" id="KW-1185">Reference proteome</keyword>
<comment type="caution">
    <text evidence="4">The sequence shown here is derived from an EMBL/GenBank/DDBJ whole genome shotgun (WGS) entry which is preliminary data.</text>
</comment>
<evidence type="ECO:0000313" key="5">
    <source>
        <dbReference type="Proteomes" id="UP000290657"/>
    </source>
</evidence>
<dbReference type="SUPFAM" id="SSF53187">
    <property type="entry name" value="Zn-dependent exopeptidases"/>
    <property type="match status" value="1"/>
</dbReference>
<evidence type="ECO:0000259" key="1">
    <source>
        <dbReference type="Pfam" id="PF17033"/>
    </source>
</evidence>
<dbReference type="RefSeq" id="WP_128996755.1">
    <property type="nucleotide sequence ID" value="NZ_PDKN01000007.1"/>
</dbReference>
<dbReference type="Proteomes" id="UP000290657">
    <property type="component" value="Unassembled WGS sequence"/>
</dbReference>
<proteinExistence type="predicted"/>
<dbReference type="AlphaFoldDB" id="A0A4Q0XNR4"/>
<evidence type="ECO:0000259" key="3">
    <source>
        <dbReference type="Pfam" id="PF17130"/>
    </source>
</evidence>
<feature type="domain" description="Carboxypeptidase M99 beta-barrel" evidence="3">
    <location>
        <begin position="281"/>
        <end position="341"/>
    </location>
</feature>
<dbReference type="Pfam" id="PF17129">
    <property type="entry name" value="Peptidase_M99_C"/>
    <property type="match status" value="1"/>
</dbReference>
<dbReference type="Pfam" id="PF17130">
    <property type="entry name" value="Peptidase_M99_m"/>
    <property type="match status" value="1"/>
</dbReference>
<accession>A0A4Q0XNR4</accession>
<dbReference type="CDD" id="cd06243">
    <property type="entry name" value="M14_CP_Csd4-like"/>
    <property type="match status" value="1"/>
</dbReference>